<evidence type="ECO:0000313" key="1">
    <source>
        <dbReference type="EMBL" id="MBZ2208506.1"/>
    </source>
</evidence>
<protein>
    <submittedName>
        <fullName evidence="1">Uncharacterized protein</fullName>
    </submittedName>
</protein>
<dbReference type="Proteomes" id="UP000809349">
    <property type="component" value="Unassembled WGS sequence"/>
</dbReference>
<accession>A0ABS7SRD5</accession>
<proteinExistence type="predicted"/>
<reference evidence="1 2" key="1">
    <citation type="submission" date="2021-08" db="EMBL/GenBank/DDBJ databases">
        <title>Massilia sp. R798.</title>
        <authorList>
            <person name="Baek J.H."/>
            <person name="Jung H.S."/>
            <person name="Kim K.R."/>
            <person name="Jeon C.O."/>
        </authorList>
    </citation>
    <scope>NUCLEOTIDE SEQUENCE [LARGE SCALE GENOMIC DNA]</scope>
    <source>
        <strain evidence="1 2">R798</strain>
    </source>
</reference>
<dbReference type="RefSeq" id="WP_223468985.1">
    <property type="nucleotide sequence ID" value="NZ_JAFBIL020000005.1"/>
</dbReference>
<keyword evidence="2" id="KW-1185">Reference proteome</keyword>
<sequence length="146" mass="15272">MDNKMKSPSLQAISDLSARPEKIATPNPLSLASNPYFNDANRAPSELFHLLKDGLPSRAANADDRLRLMAVQSHAENEIQSIADGLSAIGSLVSLSGQVADDAGIPGITLIRLGILINQLADTLDAVHELTNDAAFALSQSAGGAE</sequence>
<gene>
    <name evidence="1" type="ORF">I4X03_014670</name>
</gene>
<comment type="caution">
    <text evidence="1">The sequence shown here is derived from an EMBL/GenBank/DDBJ whole genome shotgun (WGS) entry which is preliminary data.</text>
</comment>
<organism evidence="1 2">
    <name type="scientific">Massilia soli</name>
    <dbReference type="NCBI Taxonomy" id="2792854"/>
    <lineage>
        <taxon>Bacteria</taxon>
        <taxon>Pseudomonadati</taxon>
        <taxon>Pseudomonadota</taxon>
        <taxon>Betaproteobacteria</taxon>
        <taxon>Burkholderiales</taxon>
        <taxon>Oxalobacteraceae</taxon>
        <taxon>Telluria group</taxon>
        <taxon>Massilia</taxon>
    </lineage>
</organism>
<evidence type="ECO:0000313" key="2">
    <source>
        <dbReference type="Proteomes" id="UP000809349"/>
    </source>
</evidence>
<name>A0ABS7SRD5_9BURK</name>
<dbReference type="EMBL" id="JAFBIL020000005">
    <property type="protein sequence ID" value="MBZ2208506.1"/>
    <property type="molecule type" value="Genomic_DNA"/>
</dbReference>